<dbReference type="Gene3D" id="3.20.20.300">
    <property type="entry name" value="Glycoside hydrolase, family 3, N-terminal domain"/>
    <property type="match status" value="1"/>
</dbReference>
<evidence type="ECO:0000256" key="1">
    <source>
        <dbReference type="ARBA" id="ARBA00001231"/>
    </source>
</evidence>
<dbReference type="SUPFAM" id="SSF51445">
    <property type="entry name" value="(Trans)glycosidases"/>
    <property type="match status" value="1"/>
</dbReference>
<dbReference type="InterPro" id="IPR036962">
    <property type="entry name" value="Glyco_hydro_3_N_sf"/>
</dbReference>
<gene>
    <name evidence="7" type="ORF">METZ01_LOCUS340904</name>
</gene>
<accession>A0A382QT20</accession>
<proteinExistence type="inferred from homology"/>
<evidence type="ECO:0000256" key="3">
    <source>
        <dbReference type="ARBA" id="ARBA00012663"/>
    </source>
</evidence>
<dbReference type="InterPro" id="IPR001764">
    <property type="entry name" value="Glyco_hydro_3_N"/>
</dbReference>
<dbReference type="GO" id="GO:0004563">
    <property type="term" value="F:beta-N-acetylhexosaminidase activity"/>
    <property type="evidence" value="ECO:0007669"/>
    <property type="project" value="UniProtKB-EC"/>
</dbReference>
<dbReference type="GO" id="GO:0009254">
    <property type="term" value="P:peptidoglycan turnover"/>
    <property type="evidence" value="ECO:0007669"/>
    <property type="project" value="TreeGrafter"/>
</dbReference>
<evidence type="ECO:0000313" key="7">
    <source>
        <dbReference type="EMBL" id="SVC88050.1"/>
    </source>
</evidence>
<dbReference type="InterPro" id="IPR017853">
    <property type="entry name" value="GH"/>
</dbReference>
<protein>
    <recommendedName>
        <fullName evidence="3">beta-N-acetylhexosaminidase</fullName>
        <ecNumber evidence="3">3.2.1.52</ecNumber>
    </recommendedName>
</protein>
<comment type="catalytic activity">
    <reaction evidence="1">
        <text>Hydrolysis of terminal non-reducing N-acetyl-D-hexosamine residues in N-acetyl-beta-D-hexosaminides.</text>
        <dbReference type="EC" id="3.2.1.52"/>
    </reaction>
</comment>
<dbReference type="Pfam" id="PF00933">
    <property type="entry name" value="Glyco_hydro_3"/>
    <property type="match status" value="1"/>
</dbReference>
<feature type="domain" description="Glycoside hydrolase family 3 N-terminal" evidence="6">
    <location>
        <begin position="21"/>
        <end position="246"/>
    </location>
</feature>
<evidence type="ECO:0000256" key="2">
    <source>
        <dbReference type="ARBA" id="ARBA00005336"/>
    </source>
</evidence>
<dbReference type="EC" id="3.2.1.52" evidence="3"/>
<dbReference type="PANTHER" id="PTHR30480">
    <property type="entry name" value="BETA-HEXOSAMINIDASE-RELATED"/>
    <property type="match status" value="1"/>
</dbReference>
<dbReference type="NCBIfam" id="NF003740">
    <property type="entry name" value="PRK05337.1"/>
    <property type="match status" value="1"/>
</dbReference>
<dbReference type="GO" id="GO:0005975">
    <property type="term" value="P:carbohydrate metabolic process"/>
    <property type="evidence" value="ECO:0007669"/>
    <property type="project" value="InterPro"/>
</dbReference>
<organism evidence="7">
    <name type="scientific">marine metagenome</name>
    <dbReference type="NCBI Taxonomy" id="408172"/>
    <lineage>
        <taxon>unclassified sequences</taxon>
        <taxon>metagenomes</taxon>
        <taxon>ecological metagenomes</taxon>
    </lineage>
</organism>
<comment type="similarity">
    <text evidence="2">Belongs to the glycosyl hydrolase 3 family.</text>
</comment>
<dbReference type="PANTHER" id="PTHR30480:SF13">
    <property type="entry name" value="BETA-HEXOSAMINIDASE"/>
    <property type="match status" value="1"/>
</dbReference>
<dbReference type="InterPro" id="IPR050226">
    <property type="entry name" value="NagZ_Beta-hexosaminidase"/>
</dbReference>
<evidence type="ECO:0000256" key="4">
    <source>
        <dbReference type="ARBA" id="ARBA00022801"/>
    </source>
</evidence>
<keyword evidence="4" id="KW-0378">Hydrolase</keyword>
<dbReference type="EMBL" id="UINC01116362">
    <property type="protein sequence ID" value="SVC88050.1"/>
    <property type="molecule type" value="Genomic_DNA"/>
</dbReference>
<sequence length="246" mass="26951">MTGAGLGPLMIDVEGVELTVADRTRLEHSSVGGVVLFQRNYTGQAQLAALIAEIKALRTPELLVATDHEGGRVQRFLEGFTRLPAPRVIGQMFSQDTARAMDDARTLGRVIGVELQNVGIDLNFAPVLDLFRPGSRVIGDRAFHERPEIVARLAAQLVEGMQESGVHGVAKHFPGHGGVLDDSHHCLPVDGRPLAKISESDLEPYRQMDLDTLGGIMTCHILFPAVDQLPATFSRRWINDHLREEL</sequence>
<evidence type="ECO:0000256" key="5">
    <source>
        <dbReference type="ARBA" id="ARBA00023295"/>
    </source>
</evidence>
<dbReference type="AlphaFoldDB" id="A0A382QT20"/>
<feature type="non-terminal residue" evidence="7">
    <location>
        <position position="246"/>
    </location>
</feature>
<name>A0A382QT20_9ZZZZ</name>
<evidence type="ECO:0000259" key="6">
    <source>
        <dbReference type="Pfam" id="PF00933"/>
    </source>
</evidence>
<reference evidence="7" key="1">
    <citation type="submission" date="2018-05" db="EMBL/GenBank/DDBJ databases">
        <authorList>
            <person name="Lanie J.A."/>
            <person name="Ng W.-L."/>
            <person name="Kazmierczak K.M."/>
            <person name="Andrzejewski T.M."/>
            <person name="Davidsen T.M."/>
            <person name="Wayne K.J."/>
            <person name="Tettelin H."/>
            <person name="Glass J.I."/>
            <person name="Rusch D."/>
            <person name="Podicherti R."/>
            <person name="Tsui H.-C.T."/>
            <person name="Winkler M.E."/>
        </authorList>
    </citation>
    <scope>NUCLEOTIDE SEQUENCE</scope>
</reference>
<keyword evidence="5" id="KW-0326">Glycosidase</keyword>